<accession>A0A6S7CI67</accession>
<dbReference type="AlphaFoldDB" id="A0A6S7CI67"/>
<evidence type="ECO:0000313" key="1">
    <source>
        <dbReference type="EMBL" id="CAB3790534.1"/>
    </source>
</evidence>
<name>A0A6S7CI67_9BURK</name>
<gene>
    <name evidence="1" type="ORF">LMG28138_03007</name>
</gene>
<protein>
    <submittedName>
        <fullName evidence="1">Uncharacterized protein</fullName>
    </submittedName>
</protein>
<organism evidence="1 2">
    <name type="scientific">Pararobbsia alpina</name>
    <dbReference type="NCBI Taxonomy" id="621374"/>
    <lineage>
        <taxon>Bacteria</taxon>
        <taxon>Pseudomonadati</taxon>
        <taxon>Pseudomonadota</taxon>
        <taxon>Betaproteobacteria</taxon>
        <taxon>Burkholderiales</taxon>
        <taxon>Burkholderiaceae</taxon>
        <taxon>Pararobbsia</taxon>
    </lineage>
</organism>
<keyword evidence="2" id="KW-1185">Reference proteome</keyword>
<sequence length="131" mass="14559">MSAWHSAFTTSAACDALEHCVTFWGHGDVAKGTTNIGVGQTGGREMQLIEPDERQAFLAILQRKRLAEGEFELLETDTTDPKGDENVGLQGYVTVTRLSTQIVREYPIGFETGWVQHFRQDLEAGVFDKPE</sequence>
<dbReference type="Proteomes" id="UP000494115">
    <property type="component" value="Unassembled WGS sequence"/>
</dbReference>
<reference evidence="1 2" key="1">
    <citation type="submission" date="2020-04" db="EMBL/GenBank/DDBJ databases">
        <authorList>
            <person name="De Canck E."/>
        </authorList>
    </citation>
    <scope>NUCLEOTIDE SEQUENCE [LARGE SCALE GENOMIC DNA]</scope>
    <source>
        <strain evidence="1 2">LMG 28138</strain>
    </source>
</reference>
<evidence type="ECO:0000313" key="2">
    <source>
        <dbReference type="Proteomes" id="UP000494115"/>
    </source>
</evidence>
<proteinExistence type="predicted"/>
<dbReference type="EMBL" id="CADIKM010000012">
    <property type="protein sequence ID" value="CAB3790534.1"/>
    <property type="molecule type" value="Genomic_DNA"/>
</dbReference>